<gene>
    <name evidence="1" type="ORF">BST85_13340</name>
</gene>
<dbReference type="RefSeq" id="WP_104813717.1">
    <property type="nucleotide sequence ID" value="NZ_MQUB01000001.1"/>
</dbReference>
<dbReference type="AlphaFoldDB" id="A0A2S7KT24"/>
<reference evidence="1 2" key="1">
    <citation type="submission" date="2016-11" db="EMBL/GenBank/DDBJ databases">
        <title>Trade-off between light-utilization and light-protection in marine flavobacteria.</title>
        <authorList>
            <person name="Kumagai Y."/>
        </authorList>
    </citation>
    <scope>NUCLEOTIDE SEQUENCE [LARGE SCALE GENOMIC DNA]</scope>
    <source>
        <strain evidence="1 2">NBRC 107741</strain>
    </source>
</reference>
<sequence length="236" mass="28505">MKTTIYILTVSLLTLFSCSQSDKKTRDYYVESQPTFFELKHGDWTTNDWIRKPENLKMIHETFKKFGYIDLIGSRLNDNPLILQEIYIKNKPYNLIDSLIIAFENKEVDVKYYREFWLRREKEKNDSVVYNILKDIQYSYKSKLASQDLSMNSDRKLVNDTLLQLLEIEYPKQTLTTEMAMNHFERLKELGFHESAYNLLFERSEYSGIDWNREQLKEKLKTTENYVYPWFEDNEK</sequence>
<accession>A0A2S7KT24</accession>
<dbReference type="PROSITE" id="PS51257">
    <property type="entry name" value="PROKAR_LIPOPROTEIN"/>
    <property type="match status" value="1"/>
</dbReference>
<dbReference type="Proteomes" id="UP000239800">
    <property type="component" value="Unassembled WGS sequence"/>
</dbReference>
<keyword evidence="2" id="KW-1185">Reference proteome</keyword>
<protein>
    <recommendedName>
        <fullName evidence="3">Lipoprotein</fullName>
    </recommendedName>
</protein>
<name>A0A2S7KT24_9FLAO</name>
<comment type="caution">
    <text evidence="1">The sequence shown here is derived from an EMBL/GenBank/DDBJ whole genome shotgun (WGS) entry which is preliminary data.</text>
</comment>
<organism evidence="1 2">
    <name type="scientific">Aureitalea marina</name>
    <dbReference type="NCBI Taxonomy" id="930804"/>
    <lineage>
        <taxon>Bacteria</taxon>
        <taxon>Pseudomonadati</taxon>
        <taxon>Bacteroidota</taxon>
        <taxon>Flavobacteriia</taxon>
        <taxon>Flavobacteriales</taxon>
        <taxon>Flavobacteriaceae</taxon>
        <taxon>Aureitalea</taxon>
    </lineage>
</organism>
<evidence type="ECO:0008006" key="3">
    <source>
        <dbReference type="Google" id="ProtNLM"/>
    </source>
</evidence>
<dbReference type="EMBL" id="MQUB01000001">
    <property type="protein sequence ID" value="PQB05767.1"/>
    <property type="molecule type" value="Genomic_DNA"/>
</dbReference>
<proteinExistence type="predicted"/>
<evidence type="ECO:0000313" key="2">
    <source>
        <dbReference type="Proteomes" id="UP000239800"/>
    </source>
</evidence>
<evidence type="ECO:0000313" key="1">
    <source>
        <dbReference type="EMBL" id="PQB05767.1"/>
    </source>
</evidence>